<organism evidence="2 3">
    <name type="scientific">Haematococcus lacustris</name>
    <name type="common">Green alga</name>
    <name type="synonym">Haematococcus pluvialis</name>
    <dbReference type="NCBI Taxonomy" id="44745"/>
    <lineage>
        <taxon>Eukaryota</taxon>
        <taxon>Viridiplantae</taxon>
        <taxon>Chlorophyta</taxon>
        <taxon>core chlorophytes</taxon>
        <taxon>Chlorophyceae</taxon>
        <taxon>CS clade</taxon>
        <taxon>Chlamydomonadales</taxon>
        <taxon>Haematococcaceae</taxon>
        <taxon>Haematococcus</taxon>
    </lineage>
</organism>
<reference evidence="2 3" key="1">
    <citation type="submission" date="2020-02" db="EMBL/GenBank/DDBJ databases">
        <title>Draft genome sequence of Haematococcus lacustris strain NIES-144.</title>
        <authorList>
            <person name="Morimoto D."/>
            <person name="Nakagawa S."/>
            <person name="Yoshida T."/>
            <person name="Sawayama S."/>
        </authorList>
    </citation>
    <scope>NUCLEOTIDE SEQUENCE [LARGE SCALE GENOMIC DNA]</scope>
    <source>
        <strain evidence="2 3">NIES-144</strain>
    </source>
</reference>
<evidence type="ECO:0000313" key="3">
    <source>
        <dbReference type="Proteomes" id="UP000485058"/>
    </source>
</evidence>
<sequence length="182" mass="20283">MGMARDGRRWDGAAGRMARPDLVMVNSLNTTLTQPPGPARLSFCPALVVMDGEAANGWDADESESVLFRKCQGPWRGAARDRSQRTRSVATWPLAEVESCPAPGPRPRLFKPPKTTRDTIIYYLRALDGQAVNHHARSDCRHFTLVLDGDWFTSQWRHPPAPACTAPHQHTPSLIPTPRTRH</sequence>
<dbReference type="Proteomes" id="UP000485058">
    <property type="component" value="Unassembled WGS sequence"/>
</dbReference>
<feature type="region of interest" description="Disordered" evidence="1">
    <location>
        <begin position="162"/>
        <end position="182"/>
    </location>
</feature>
<protein>
    <submittedName>
        <fullName evidence="2">Uncharacterized protein</fullName>
    </submittedName>
</protein>
<accession>A0A699ZLZ7</accession>
<comment type="caution">
    <text evidence="2">The sequence shown here is derived from an EMBL/GenBank/DDBJ whole genome shotgun (WGS) entry which is preliminary data.</text>
</comment>
<keyword evidence="3" id="KW-1185">Reference proteome</keyword>
<gene>
    <name evidence="2" type="ORF">HaLaN_16865</name>
</gene>
<dbReference type="AlphaFoldDB" id="A0A699ZLZ7"/>
<evidence type="ECO:0000256" key="1">
    <source>
        <dbReference type="SAM" id="MobiDB-lite"/>
    </source>
</evidence>
<dbReference type="EMBL" id="BLLF01001529">
    <property type="protein sequence ID" value="GFH19844.1"/>
    <property type="molecule type" value="Genomic_DNA"/>
</dbReference>
<evidence type="ECO:0000313" key="2">
    <source>
        <dbReference type="EMBL" id="GFH19844.1"/>
    </source>
</evidence>
<name>A0A699ZLZ7_HAELA</name>
<proteinExistence type="predicted"/>